<evidence type="ECO:0000256" key="15">
    <source>
        <dbReference type="ARBA" id="ARBA00023016"/>
    </source>
</evidence>
<dbReference type="PROSITE" id="PS00107">
    <property type="entry name" value="PROTEIN_KINASE_ATP"/>
    <property type="match status" value="1"/>
</dbReference>
<dbReference type="SMART" id="SM00220">
    <property type="entry name" value="S_TKc"/>
    <property type="match status" value="1"/>
</dbReference>
<dbReference type="GO" id="GO:0005634">
    <property type="term" value="C:nucleus"/>
    <property type="evidence" value="ECO:0007669"/>
    <property type="project" value="UniProtKB-SubCell"/>
</dbReference>
<dbReference type="GeneID" id="108683006"/>
<dbReference type="Proteomes" id="UP000694843">
    <property type="component" value="Unplaced"/>
</dbReference>
<evidence type="ECO:0000256" key="4">
    <source>
        <dbReference type="ARBA" id="ARBA00022490"/>
    </source>
</evidence>
<dbReference type="GO" id="GO:0004713">
    <property type="term" value="F:protein tyrosine kinase activity"/>
    <property type="evidence" value="ECO:0007669"/>
    <property type="project" value="UniProtKB-KW"/>
</dbReference>
<feature type="binding site" evidence="28">
    <location>
        <position position="150"/>
    </location>
    <ligand>
        <name>ATP</name>
        <dbReference type="ChEBI" id="CHEBI:30616"/>
    </ligand>
</feature>
<feature type="compositionally biased region" description="Low complexity" evidence="29">
    <location>
        <begin position="1175"/>
        <end position="1184"/>
    </location>
</feature>
<dbReference type="GO" id="GO:0043068">
    <property type="term" value="P:positive regulation of programmed cell death"/>
    <property type="evidence" value="ECO:0007669"/>
    <property type="project" value="UniProtKB-ARBA"/>
</dbReference>
<keyword evidence="14" id="KW-0007">Acetylation</keyword>
<dbReference type="EC" id="2.7.12.2" evidence="20"/>
<dbReference type="CDD" id="cd06618">
    <property type="entry name" value="PKc_MKK7"/>
    <property type="match status" value="1"/>
</dbReference>
<dbReference type="GO" id="GO:1902533">
    <property type="term" value="P:positive regulation of intracellular signal transduction"/>
    <property type="evidence" value="ECO:0007669"/>
    <property type="project" value="UniProtKB-ARBA"/>
</dbReference>
<evidence type="ECO:0000256" key="9">
    <source>
        <dbReference type="ARBA" id="ARBA00022723"/>
    </source>
</evidence>
<feature type="region of interest" description="Disordered" evidence="29">
    <location>
        <begin position="543"/>
        <end position="835"/>
    </location>
</feature>
<evidence type="ECO:0000256" key="22">
    <source>
        <dbReference type="ARBA" id="ARBA00049299"/>
    </source>
</evidence>
<organism evidence="31 32">
    <name type="scientific">Hyalella azteca</name>
    <name type="common">Amphipod</name>
    <dbReference type="NCBI Taxonomy" id="294128"/>
    <lineage>
        <taxon>Eukaryota</taxon>
        <taxon>Metazoa</taxon>
        <taxon>Ecdysozoa</taxon>
        <taxon>Arthropoda</taxon>
        <taxon>Crustacea</taxon>
        <taxon>Multicrustacea</taxon>
        <taxon>Malacostraca</taxon>
        <taxon>Eumalacostraca</taxon>
        <taxon>Peracarida</taxon>
        <taxon>Amphipoda</taxon>
        <taxon>Senticaudata</taxon>
        <taxon>Talitrida</taxon>
        <taxon>Talitroidea</taxon>
        <taxon>Hyalellidae</taxon>
        <taxon>Hyalella</taxon>
    </lineage>
</organism>
<dbReference type="InterPro" id="IPR017441">
    <property type="entry name" value="Protein_kinase_ATP_BS"/>
</dbReference>
<feature type="domain" description="Protein kinase" evidence="30">
    <location>
        <begin position="121"/>
        <end position="381"/>
    </location>
</feature>
<evidence type="ECO:0000256" key="25">
    <source>
        <dbReference type="ARBA" id="ARBA00077430"/>
    </source>
</evidence>
<feature type="region of interest" description="Disordered" evidence="29">
    <location>
        <begin position="986"/>
        <end position="1045"/>
    </location>
</feature>
<accession>A0A8B7PP44</accession>
<dbReference type="InterPro" id="IPR052468">
    <property type="entry name" value="Dual_spec_MAPK_kinase"/>
</dbReference>
<keyword evidence="10 28" id="KW-0547">Nucleotide-binding</keyword>
<keyword evidence="5" id="KW-0723">Serine/threonine-protein kinase</keyword>
<dbReference type="GO" id="GO:0010508">
    <property type="term" value="P:positive regulation of autophagy"/>
    <property type="evidence" value="ECO:0007669"/>
    <property type="project" value="UniProtKB-ARBA"/>
</dbReference>
<feature type="compositionally biased region" description="Polar residues" evidence="29">
    <location>
        <begin position="58"/>
        <end position="67"/>
    </location>
</feature>
<dbReference type="SUPFAM" id="SSF56112">
    <property type="entry name" value="Protein kinase-like (PK-like)"/>
    <property type="match status" value="1"/>
</dbReference>
<feature type="compositionally biased region" description="Polar residues" evidence="29">
    <location>
        <begin position="758"/>
        <end position="768"/>
    </location>
</feature>
<dbReference type="InterPro" id="IPR008271">
    <property type="entry name" value="Ser/Thr_kinase_AS"/>
</dbReference>
<feature type="compositionally biased region" description="Low complexity" evidence="29">
    <location>
        <begin position="876"/>
        <end position="887"/>
    </location>
</feature>
<evidence type="ECO:0000256" key="13">
    <source>
        <dbReference type="ARBA" id="ARBA00022842"/>
    </source>
</evidence>
<dbReference type="Gene3D" id="1.10.510.10">
    <property type="entry name" value="Transferase(Phosphotransferase) domain 1"/>
    <property type="match status" value="1"/>
</dbReference>
<evidence type="ECO:0000256" key="27">
    <source>
        <dbReference type="ARBA" id="ARBA00083185"/>
    </source>
</evidence>
<feature type="compositionally biased region" description="Low complexity" evidence="29">
    <location>
        <begin position="997"/>
        <end position="1010"/>
    </location>
</feature>
<evidence type="ECO:0000256" key="14">
    <source>
        <dbReference type="ARBA" id="ARBA00022990"/>
    </source>
</evidence>
<keyword evidence="15" id="KW-0346">Stress response</keyword>
<dbReference type="PROSITE" id="PS50011">
    <property type="entry name" value="PROTEIN_KINASE_DOM"/>
    <property type="match status" value="1"/>
</dbReference>
<keyword evidence="13" id="KW-0460">Magnesium</keyword>
<feature type="compositionally biased region" description="Low complexity" evidence="29">
    <location>
        <begin position="1135"/>
        <end position="1168"/>
    </location>
</feature>
<evidence type="ECO:0000256" key="12">
    <source>
        <dbReference type="ARBA" id="ARBA00022840"/>
    </source>
</evidence>
<feature type="compositionally biased region" description="Gly residues" evidence="29">
    <location>
        <begin position="986"/>
        <end position="996"/>
    </location>
</feature>
<comment type="similarity">
    <text evidence="19">Belongs to the protein kinase superfamily. STE Ser/Thr protein kinase family. MAP kinase kinase subfamily.</text>
</comment>
<reference evidence="32" key="1">
    <citation type="submission" date="2025-08" db="UniProtKB">
        <authorList>
            <consortium name="RefSeq"/>
        </authorList>
    </citation>
    <scope>IDENTIFICATION</scope>
    <source>
        <tissue evidence="32">Whole organism</tissue>
    </source>
</reference>
<comment type="catalytic activity">
    <reaction evidence="21">
        <text>L-seryl-[protein] + ATP = O-phospho-L-seryl-[protein] + ADP + H(+)</text>
        <dbReference type="Rhea" id="RHEA:17989"/>
        <dbReference type="Rhea" id="RHEA-COMP:9863"/>
        <dbReference type="Rhea" id="RHEA-COMP:11604"/>
        <dbReference type="ChEBI" id="CHEBI:15378"/>
        <dbReference type="ChEBI" id="CHEBI:29999"/>
        <dbReference type="ChEBI" id="CHEBI:30616"/>
        <dbReference type="ChEBI" id="CHEBI:83421"/>
        <dbReference type="ChEBI" id="CHEBI:456216"/>
        <dbReference type="EC" id="2.7.12.2"/>
    </reaction>
</comment>
<feature type="compositionally biased region" description="Polar residues" evidence="29">
    <location>
        <begin position="900"/>
        <end position="915"/>
    </location>
</feature>
<dbReference type="FunFam" id="1.10.510.10:FF:000214">
    <property type="entry name" value="Dual specificity mitogen-activated protein kinase kinase 7"/>
    <property type="match status" value="1"/>
</dbReference>
<evidence type="ECO:0000256" key="24">
    <source>
        <dbReference type="ARBA" id="ARBA00073834"/>
    </source>
</evidence>
<dbReference type="KEGG" id="hazt:108683006"/>
<evidence type="ECO:0000256" key="18">
    <source>
        <dbReference type="ARBA" id="ARBA00023242"/>
    </source>
</evidence>
<dbReference type="RefSeq" id="XP_018027770.2">
    <property type="nucleotide sequence ID" value="XM_018172281.2"/>
</dbReference>
<proteinExistence type="inferred from homology"/>
<evidence type="ECO:0000256" key="3">
    <source>
        <dbReference type="ARBA" id="ARBA00004496"/>
    </source>
</evidence>
<evidence type="ECO:0000256" key="20">
    <source>
        <dbReference type="ARBA" id="ARBA00038999"/>
    </source>
</evidence>
<feature type="region of interest" description="Disordered" evidence="29">
    <location>
        <begin position="403"/>
        <end position="517"/>
    </location>
</feature>
<keyword evidence="8" id="KW-0053">Apoptosis</keyword>
<keyword evidence="7" id="KW-0808">Transferase</keyword>
<protein>
    <recommendedName>
        <fullName evidence="24">Dual specificity mitogen-activated protein kinase kinase 7</fullName>
        <ecNumber evidence="20">2.7.12.2</ecNumber>
    </recommendedName>
    <alternativeName>
        <fullName evidence="26">JNK-activating kinase 2</fullName>
    </alternativeName>
    <alternativeName>
        <fullName evidence="25">MAPK/ERK kinase 7</fullName>
    </alternativeName>
    <alternativeName>
        <fullName evidence="27">c-Jun N-terminal kinase kinase 2</fullName>
    </alternativeName>
</protein>
<feature type="region of interest" description="Disordered" evidence="29">
    <location>
        <begin position="33"/>
        <end position="76"/>
    </location>
</feature>
<keyword evidence="6" id="KW-0597">Phosphoprotein</keyword>
<feature type="compositionally biased region" description="Low complexity" evidence="29">
    <location>
        <begin position="410"/>
        <end position="423"/>
    </location>
</feature>
<feature type="compositionally biased region" description="Low complexity" evidence="29">
    <location>
        <begin position="635"/>
        <end position="644"/>
    </location>
</feature>
<keyword evidence="16" id="KW-0175">Coiled coil</keyword>
<keyword evidence="17" id="KW-0829">Tyrosine-protein kinase</keyword>
<dbReference type="InterPro" id="IPR000719">
    <property type="entry name" value="Prot_kinase_dom"/>
</dbReference>
<evidence type="ECO:0000256" key="6">
    <source>
        <dbReference type="ARBA" id="ARBA00022553"/>
    </source>
</evidence>
<dbReference type="GO" id="GO:0004674">
    <property type="term" value="F:protein serine/threonine kinase activity"/>
    <property type="evidence" value="ECO:0007669"/>
    <property type="project" value="UniProtKB-KW"/>
</dbReference>
<feature type="compositionally biased region" description="Pro residues" evidence="29">
    <location>
        <begin position="611"/>
        <end position="620"/>
    </location>
</feature>
<evidence type="ECO:0000256" key="28">
    <source>
        <dbReference type="PROSITE-ProRule" id="PRU10141"/>
    </source>
</evidence>
<keyword evidence="9" id="KW-0479">Metal-binding</keyword>
<evidence type="ECO:0000256" key="7">
    <source>
        <dbReference type="ARBA" id="ARBA00022679"/>
    </source>
</evidence>
<feature type="compositionally biased region" description="Basic and acidic residues" evidence="29">
    <location>
        <begin position="38"/>
        <end position="49"/>
    </location>
</feature>
<keyword evidence="31" id="KW-1185">Reference proteome</keyword>
<dbReference type="OMA" id="GHISSHH"/>
<dbReference type="FunFam" id="3.30.200.20:FF:000040">
    <property type="entry name" value="Dual specificity mitogen-activated protein kinase kinase"/>
    <property type="match status" value="1"/>
</dbReference>
<evidence type="ECO:0000256" key="19">
    <source>
        <dbReference type="ARBA" id="ARBA00038035"/>
    </source>
</evidence>
<dbReference type="GO" id="GO:0004708">
    <property type="term" value="F:MAP kinase kinase activity"/>
    <property type="evidence" value="ECO:0007669"/>
    <property type="project" value="UniProtKB-EC"/>
</dbReference>
<keyword evidence="11 32" id="KW-0418">Kinase</keyword>
<evidence type="ECO:0000256" key="2">
    <source>
        <dbReference type="ARBA" id="ARBA00004123"/>
    </source>
</evidence>
<feature type="compositionally biased region" description="Low complexity" evidence="29">
    <location>
        <begin position="548"/>
        <end position="558"/>
    </location>
</feature>
<dbReference type="GO" id="GO:0006950">
    <property type="term" value="P:response to stress"/>
    <property type="evidence" value="ECO:0007669"/>
    <property type="project" value="UniProtKB-ARBA"/>
</dbReference>
<feature type="compositionally biased region" description="Polar residues" evidence="29">
    <location>
        <begin position="810"/>
        <end position="822"/>
    </location>
</feature>
<feature type="region of interest" description="Disordered" evidence="29">
    <location>
        <begin position="1135"/>
        <end position="1215"/>
    </location>
</feature>
<evidence type="ECO:0000256" key="11">
    <source>
        <dbReference type="ARBA" id="ARBA00022777"/>
    </source>
</evidence>
<evidence type="ECO:0000313" key="32">
    <source>
        <dbReference type="RefSeq" id="XP_018027770.2"/>
    </source>
</evidence>
<dbReference type="GO" id="GO:0043408">
    <property type="term" value="P:regulation of MAPK cascade"/>
    <property type="evidence" value="ECO:0007669"/>
    <property type="project" value="UniProtKB-ARBA"/>
</dbReference>
<dbReference type="PROSITE" id="PS00108">
    <property type="entry name" value="PROTEIN_KINASE_ST"/>
    <property type="match status" value="1"/>
</dbReference>
<evidence type="ECO:0000256" key="17">
    <source>
        <dbReference type="ARBA" id="ARBA00023137"/>
    </source>
</evidence>
<dbReference type="Gene3D" id="3.30.200.20">
    <property type="entry name" value="Phosphorylase Kinase, domain 1"/>
    <property type="match status" value="1"/>
</dbReference>
<name>A0A8B7PP44_HYAAZ</name>
<comment type="subcellular location">
    <subcellularLocation>
        <location evidence="3">Cytoplasm</location>
    </subcellularLocation>
    <subcellularLocation>
        <location evidence="2">Nucleus</location>
    </subcellularLocation>
</comment>
<sequence>MATLSSLHDTVQGLGSRLQAENDSMNRDIMTNSLNLDFSRERPGSERRPKNLSLAEAVSTNRPNTISARPKPRPPIQPLLFLPQPKPQDSPELKAHMKQILLKNGILSIDGKNYNSSNEDLKYIAELGSGTSGNVVKMLHEPSGKFVAVKQMNRSGNIEETKRVFFDLEVVLKSHDCPYIVCCLGCFVSDNHVWICMELMATCLDKLLKRCSKPIPECILGKISVATVKALHYLKESHGVIHRDVKPSNILLDERGNIKLCDFGISGRLVDSKANTRSAGCAAYMAPERIDPPDPRNPDYDIRADVWSLGITLVELATGKFPYQDCRTDFEVLTKVLDNDPPTLPPEMNFSDEFRTFVKDCLVKDYRQRPKYKKLLEYPFIKKYEKEDVDVASWFAEVWAASAPSETPNSGGSSCGSSRVRGSPIRSCRVSPRYQLCSQSPSPQSQTDATKSSSPTTTTTTVTVTTRPALPRRSATPDNHTIRIPVHHASPANGAPPTTTSESSSSSSGGGGGLFLPLLSSSSGSSFSHQPKAEPVTRKVVGCSAGTSPVHSPSSPSYPHHHTHLHHQHSLSSPTYGTQRGSQNSYPQRHQATLGQTVMTGGAPGVSSSPHGPPLPPPRSTPASSLSPLPPPRSSAPTSSHSSSPQPPLRATLHVSSTLPGGTPLPPPRSSITSTSSPLPPPRSSASHSPLVTSHLRSTPTSSCWGPSTTPSSVNDVAAPNRSPSFTSSHDHGGKSYDPVTRSYDPITRSYDTKNRSYDPNSKSYDPNNRSHDLNSRSYDSSARSNDLSSRAYDPSSKSFDPSGRAYDPSSRSIMNRQSPTHSRPGPALASMLGRNHHGDTRELYAGDRELSSGVRELSVGPNYSECSRDNTTPVSTSYNSTSSYSNIPYQNPYMPSRNYCATSKGKQYKGSKTSPVGGLGQSNGSNFSYGVDTFSDNSFTNPLMLSVGHISSHHKYGSSHNRVGDNGGGGGGGGRCYTGTGGSGGGGGGGGGSSGGTMSASSSTTSSSSASFTPPPLRKTPEPVRFNPEPWAPRGRFAQPASHFRSLSSDLSYSGAPLYSSYSSSGPTSLPSYASPNPTSSPILSSLTHTSNAPSSSYYSYTSRGALSSRYPPSYYPPHASPLVSRRLVDTRAAGAAAGAAAAAQATTKLSARTSRSASRSRTDSSVSPPPPSAAASATLSSPHYRYSQEALYKSRPYYTPEPQRRSFLRGQQQ</sequence>
<dbReference type="GO" id="GO:0005737">
    <property type="term" value="C:cytoplasm"/>
    <property type="evidence" value="ECO:0007669"/>
    <property type="project" value="UniProtKB-SubCell"/>
</dbReference>
<evidence type="ECO:0000256" key="29">
    <source>
        <dbReference type="SAM" id="MobiDB-lite"/>
    </source>
</evidence>
<feature type="compositionally biased region" description="Polar residues" evidence="29">
    <location>
        <begin position="695"/>
        <end position="715"/>
    </location>
</feature>
<gene>
    <name evidence="32" type="primary">LOC108683006</name>
</gene>
<evidence type="ECO:0000256" key="10">
    <source>
        <dbReference type="ARBA" id="ARBA00022741"/>
    </source>
</evidence>
<comment type="catalytic activity">
    <reaction evidence="22">
        <text>L-threonyl-[protein] + ATP = O-phospho-L-threonyl-[protein] + ADP + H(+)</text>
        <dbReference type="Rhea" id="RHEA:46608"/>
        <dbReference type="Rhea" id="RHEA-COMP:11060"/>
        <dbReference type="Rhea" id="RHEA-COMP:11605"/>
        <dbReference type="ChEBI" id="CHEBI:15378"/>
        <dbReference type="ChEBI" id="CHEBI:30013"/>
        <dbReference type="ChEBI" id="CHEBI:30616"/>
        <dbReference type="ChEBI" id="CHEBI:61977"/>
        <dbReference type="ChEBI" id="CHEBI:456216"/>
        <dbReference type="EC" id="2.7.12.2"/>
    </reaction>
</comment>
<feature type="compositionally biased region" description="Basic residues" evidence="29">
    <location>
        <begin position="559"/>
        <end position="569"/>
    </location>
</feature>
<dbReference type="GO" id="GO:0005524">
    <property type="term" value="F:ATP binding"/>
    <property type="evidence" value="ECO:0007669"/>
    <property type="project" value="UniProtKB-UniRule"/>
</dbReference>
<dbReference type="GO" id="GO:0006915">
    <property type="term" value="P:apoptotic process"/>
    <property type="evidence" value="ECO:0007669"/>
    <property type="project" value="UniProtKB-KW"/>
</dbReference>
<dbReference type="PANTHER" id="PTHR47238">
    <property type="entry name" value="MITOGEN-ACTIVATED PROTEIN KINASE KINASE 5"/>
    <property type="match status" value="1"/>
</dbReference>
<feature type="region of interest" description="Disordered" evidence="29">
    <location>
        <begin position="856"/>
        <end position="922"/>
    </location>
</feature>
<evidence type="ECO:0000256" key="1">
    <source>
        <dbReference type="ARBA" id="ARBA00001946"/>
    </source>
</evidence>
<evidence type="ECO:0000256" key="8">
    <source>
        <dbReference type="ARBA" id="ARBA00022703"/>
    </source>
</evidence>
<keyword evidence="18" id="KW-0539">Nucleus</keyword>
<evidence type="ECO:0000256" key="21">
    <source>
        <dbReference type="ARBA" id="ARBA00049014"/>
    </source>
</evidence>
<evidence type="ECO:0000256" key="23">
    <source>
        <dbReference type="ARBA" id="ARBA00051693"/>
    </source>
</evidence>
<comment type="cofactor">
    <cofactor evidence="1">
        <name>Mg(2+)</name>
        <dbReference type="ChEBI" id="CHEBI:18420"/>
    </cofactor>
</comment>
<keyword evidence="12 28" id="KW-0067">ATP-binding</keyword>
<dbReference type="OrthoDB" id="10252354at2759"/>
<keyword evidence="4" id="KW-0963">Cytoplasm</keyword>
<feature type="compositionally biased region" description="Low complexity" evidence="29">
    <location>
        <begin position="1060"/>
        <end position="1076"/>
    </location>
</feature>
<dbReference type="GO" id="GO:0000287">
    <property type="term" value="F:magnesium ion binding"/>
    <property type="evidence" value="ECO:0007669"/>
    <property type="project" value="UniProtKB-ARBA"/>
</dbReference>
<dbReference type="PANTHER" id="PTHR47238:SF2">
    <property type="entry name" value="DUAL SPECIFICITY MITOGEN-ACTIVATED PROTEIN KINASE KINASE HEMIPTEROUS"/>
    <property type="match status" value="1"/>
</dbReference>
<evidence type="ECO:0000256" key="26">
    <source>
        <dbReference type="ARBA" id="ARBA00081151"/>
    </source>
</evidence>
<feature type="compositionally biased region" description="Polar residues" evidence="29">
    <location>
        <begin position="776"/>
        <end position="789"/>
    </location>
</feature>
<evidence type="ECO:0000259" key="30">
    <source>
        <dbReference type="PROSITE" id="PS50011"/>
    </source>
</evidence>
<comment type="catalytic activity">
    <reaction evidence="23">
        <text>L-tyrosyl-[protein] + ATP = O-phospho-L-tyrosyl-[protein] + ADP + H(+)</text>
        <dbReference type="Rhea" id="RHEA:10596"/>
        <dbReference type="Rhea" id="RHEA-COMP:10136"/>
        <dbReference type="Rhea" id="RHEA-COMP:20101"/>
        <dbReference type="ChEBI" id="CHEBI:15378"/>
        <dbReference type="ChEBI" id="CHEBI:30616"/>
        <dbReference type="ChEBI" id="CHEBI:46858"/>
        <dbReference type="ChEBI" id="CHEBI:61978"/>
        <dbReference type="ChEBI" id="CHEBI:456216"/>
        <dbReference type="EC" id="2.7.12.2"/>
    </reaction>
</comment>
<evidence type="ECO:0000256" key="5">
    <source>
        <dbReference type="ARBA" id="ARBA00022527"/>
    </source>
</evidence>
<feature type="compositionally biased region" description="Polar residues" evidence="29">
    <location>
        <begin position="575"/>
        <end position="599"/>
    </location>
</feature>
<evidence type="ECO:0000256" key="16">
    <source>
        <dbReference type="ARBA" id="ARBA00023054"/>
    </source>
</evidence>
<feature type="compositionally biased region" description="Low complexity" evidence="29">
    <location>
        <begin position="456"/>
        <end position="466"/>
    </location>
</feature>
<dbReference type="AlphaFoldDB" id="A0A8B7PP44"/>
<feature type="region of interest" description="Disordered" evidence="29">
    <location>
        <begin position="1060"/>
        <end position="1104"/>
    </location>
</feature>
<dbReference type="Pfam" id="PF00069">
    <property type="entry name" value="Pkinase"/>
    <property type="match status" value="1"/>
</dbReference>
<feature type="compositionally biased region" description="Polar residues" evidence="29">
    <location>
        <begin position="1077"/>
        <end position="1104"/>
    </location>
</feature>
<dbReference type="InterPro" id="IPR011009">
    <property type="entry name" value="Kinase-like_dom_sf"/>
</dbReference>
<evidence type="ECO:0000313" key="31">
    <source>
        <dbReference type="Proteomes" id="UP000694843"/>
    </source>
</evidence>